<evidence type="ECO:0000256" key="2">
    <source>
        <dbReference type="ARBA" id="ARBA00022679"/>
    </source>
</evidence>
<dbReference type="Gene3D" id="3.90.120.10">
    <property type="entry name" value="DNA Methylase, subunit A, domain 2"/>
    <property type="match status" value="1"/>
</dbReference>
<dbReference type="PANTHER" id="PTHR46098">
    <property type="entry name" value="TRNA (CYTOSINE(38)-C(5))-METHYLTRANSFERASE"/>
    <property type="match status" value="1"/>
</dbReference>
<reference evidence="8 9" key="1">
    <citation type="submission" date="2019-01" db="EMBL/GenBank/DDBJ databases">
        <authorList>
            <consortium name="Pathogen Informatics"/>
        </authorList>
    </citation>
    <scope>NUCLEOTIDE SEQUENCE [LARGE SCALE GENOMIC DNA]</scope>
    <source>
        <strain evidence="8 9">NCTC10168</strain>
    </source>
</reference>
<dbReference type="KEGG" id="mmau:NCTC10168_00116"/>
<dbReference type="PANTHER" id="PTHR46098:SF1">
    <property type="entry name" value="TRNA (CYTOSINE(38)-C(5))-METHYLTRANSFERASE"/>
    <property type="match status" value="1"/>
</dbReference>
<dbReference type="OrthoDB" id="9813719at2"/>
<dbReference type="InterPro" id="IPR018117">
    <property type="entry name" value="C5_DNA_meth_AS"/>
</dbReference>
<dbReference type="EMBL" id="LR215037">
    <property type="protein sequence ID" value="VEU75202.1"/>
    <property type="molecule type" value="Genomic_DNA"/>
</dbReference>
<protein>
    <recommendedName>
        <fullName evidence="7">Cytosine-specific methyltransferase</fullName>
        <ecNumber evidence="7">2.1.1.37</ecNumber>
    </recommendedName>
</protein>
<keyword evidence="4" id="KW-0680">Restriction system</keyword>
<dbReference type="InterPro" id="IPR050750">
    <property type="entry name" value="C5-MTase"/>
</dbReference>
<dbReference type="Gene3D" id="3.40.50.150">
    <property type="entry name" value="Vaccinia Virus protein VP39"/>
    <property type="match status" value="1"/>
</dbReference>
<evidence type="ECO:0000256" key="3">
    <source>
        <dbReference type="ARBA" id="ARBA00022691"/>
    </source>
</evidence>
<feature type="active site" evidence="5">
    <location>
        <position position="140"/>
    </location>
</feature>
<evidence type="ECO:0000313" key="8">
    <source>
        <dbReference type="EMBL" id="VEU75202.1"/>
    </source>
</evidence>
<proteinExistence type="inferred from homology"/>
<dbReference type="Pfam" id="PF00145">
    <property type="entry name" value="DNA_methylase"/>
    <property type="match status" value="1"/>
</dbReference>
<keyword evidence="2 5" id="KW-0808">Transferase</keyword>
<evidence type="ECO:0000256" key="4">
    <source>
        <dbReference type="ARBA" id="ARBA00022747"/>
    </source>
</evidence>
<dbReference type="GO" id="GO:0032259">
    <property type="term" value="P:methylation"/>
    <property type="evidence" value="ECO:0007669"/>
    <property type="project" value="UniProtKB-KW"/>
</dbReference>
<name>A0A449B3M6_9BACT</name>
<dbReference type="GO" id="GO:0003886">
    <property type="term" value="F:DNA (cytosine-5-)-methyltransferase activity"/>
    <property type="evidence" value="ECO:0007669"/>
    <property type="project" value="UniProtKB-EC"/>
</dbReference>
<dbReference type="REBASE" id="298872">
    <property type="entry name" value="M.Mma10168ORF116P"/>
</dbReference>
<dbReference type="AlphaFoldDB" id="A0A449B3M6"/>
<dbReference type="InterPro" id="IPR029063">
    <property type="entry name" value="SAM-dependent_MTases_sf"/>
</dbReference>
<dbReference type="NCBIfam" id="TIGR00675">
    <property type="entry name" value="dcm"/>
    <property type="match status" value="1"/>
</dbReference>
<dbReference type="EC" id="2.1.1.37" evidence="7"/>
<gene>
    <name evidence="8" type="primary">dcm</name>
    <name evidence="8" type="ORF">NCTC10168_00116</name>
</gene>
<dbReference type="GO" id="GO:0009307">
    <property type="term" value="P:DNA restriction-modification system"/>
    <property type="evidence" value="ECO:0007669"/>
    <property type="project" value="UniProtKB-KW"/>
</dbReference>
<dbReference type="SUPFAM" id="SSF53335">
    <property type="entry name" value="S-adenosyl-L-methionine-dependent methyltransferases"/>
    <property type="match status" value="1"/>
</dbReference>
<keyword evidence="1 5" id="KW-0489">Methyltransferase</keyword>
<organism evidence="8 9">
    <name type="scientific">Mycoplasmopsis maculosa</name>
    <dbReference type="NCBI Taxonomy" id="114885"/>
    <lineage>
        <taxon>Bacteria</taxon>
        <taxon>Bacillati</taxon>
        <taxon>Mycoplasmatota</taxon>
        <taxon>Mycoplasmoidales</taxon>
        <taxon>Metamycoplasmataceae</taxon>
        <taxon>Mycoplasmopsis</taxon>
    </lineage>
</organism>
<dbReference type="PRINTS" id="PR00105">
    <property type="entry name" value="C5METTRFRASE"/>
</dbReference>
<keyword evidence="9" id="KW-1185">Reference proteome</keyword>
<evidence type="ECO:0000256" key="7">
    <source>
        <dbReference type="RuleBase" id="RU000417"/>
    </source>
</evidence>
<dbReference type="Proteomes" id="UP000290243">
    <property type="component" value="Chromosome"/>
</dbReference>
<comment type="similarity">
    <text evidence="5 6">Belongs to the class I-like SAM-binding methyltransferase superfamily. C5-methyltransferase family.</text>
</comment>
<evidence type="ECO:0000256" key="6">
    <source>
        <dbReference type="RuleBase" id="RU000416"/>
    </source>
</evidence>
<dbReference type="RefSeq" id="WP_129646107.1">
    <property type="nucleotide sequence ID" value="NZ_LR215037.1"/>
</dbReference>
<accession>A0A449B3M6</accession>
<comment type="catalytic activity">
    <reaction evidence="7">
        <text>a 2'-deoxycytidine in DNA + S-adenosyl-L-methionine = a 5-methyl-2'-deoxycytidine in DNA + S-adenosyl-L-homocysteine + H(+)</text>
        <dbReference type="Rhea" id="RHEA:13681"/>
        <dbReference type="Rhea" id="RHEA-COMP:11369"/>
        <dbReference type="Rhea" id="RHEA-COMP:11370"/>
        <dbReference type="ChEBI" id="CHEBI:15378"/>
        <dbReference type="ChEBI" id="CHEBI:57856"/>
        <dbReference type="ChEBI" id="CHEBI:59789"/>
        <dbReference type="ChEBI" id="CHEBI:85452"/>
        <dbReference type="ChEBI" id="CHEBI:85454"/>
        <dbReference type="EC" id="2.1.1.37"/>
    </reaction>
</comment>
<dbReference type="PROSITE" id="PS51679">
    <property type="entry name" value="SAM_MT_C5"/>
    <property type="match status" value="1"/>
</dbReference>
<dbReference type="InterPro" id="IPR001525">
    <property type="entry name" value="C5_MeTfrase"/>
</dbReference>
<keyword evidence="3 5" id="KW-0949">S-adenosyl-L-methionine</keyword>
<evidence type="ECO:0000256" key="1">
    <source>
        <dbReference type="ARBA" id="ARBA00022603"/>
    </source>
</evidence>
<evidence type="ECO:0000313" key="9">
    <source>
        <dbReference type="Proteomes" id="UP000290243"/>
    </source>
</evidence>
<dbReference type="PROSITE" id="PS00094">
    <property type="entry name" value="C5_MTASE_1"/>
    <property type="match status" value="1"/>
</dbReference>
<evidence type="ECO:0000256" key="5">
    <source>
        <dbReference type="PROSITE-ProRule" id="PRU01016"/>
    </source>
</evidence>
<sequence>MKNNKKINILETFSGIGAQNKAIQKINKKEDFFKIVATSDWDARANIAYAAMHHNLNDNFEKILINNKLNNENEINTFLSKYTISLDSKKESILKSKDIIFKKYLAASIILANNQVDITKLDPKIIDKENIELITYSFPCQGLSVANMGRAKGIIDENSTSSLIWQIYRILKESTKKPKYLIMENVKNLLSKKFKNQYIKWIKVLSDFGYKTFTTTINGINTGAIQKRERVFALSIKKEIKTPFIDDKSFSDYIKKITDSKKLDKKELEKYFNNVFNFDLNNKENIEAAINDTPSRRKMINSEKIIDKTNSFIINTVTTKQDRIPTTGIISFNANLPNKLNYRFITPREAYKLMGFSDEDFNKLIPLYDKKILTKESLYRQAGNSILVEAIENIFEVVYKIEKGEW</sequence>